<proteinExistence type="predicted"/>
<dbReference type="OrthoDB" id="4068068at2759"/>
<dbReference type="eggNOG" id="ENOG502S4TY">
    <property type="taxonomic scope" value="Eukaryota"/>
</dbReference>
<dbReference type="OMA" id="GTEMLYN"/>
<evidence type="ECO:0000313" key="3">
    <source>
        <dbReference type="Proteomes" id="UP000006790"/>
    </source>
</evidence>
<feature type="transmembrane region" description="Helical" evidence="1">
    <location>
        <begin position="118"/>
        <end position="138"/>
    </location>
</feature>
<dbReference type="EMBL" id="CP002500">
    <property type="protein sequence ID" value="AET39496.1"/>
    <property type="molecule type" value="Genomic_DNA"/>
</dbReference>
<accession>G8JTZ3</accession>
<dbReference type="AlphaFoldDB" id="G8JTZ3"/>
<protein>
    <submittedName>
        <fullName evidence="2">Uncharacterized protein</fullName>
    </submittedName>
</protein>
<name>G8JTZ3_ERECY</name>
<dbReference type="HOGENOM" id="CLU_957155_0_0_1"/>
<feature type="transmembrane region" description="Helical" evidence="1">
    <location>
        <begin position="21"/>
        <end position="39"/>
    </location>
</feature>
<dbReference type="FunCoup" id="G8JTZ3">
    <property type="interactions" value="20"/>
</dbReference>
<organism evidence="2 3">
    <name type="scientific">Eremothecium cymbalariae (strain CBS 270.75 / DBVPG 7215 / KCTC 17166 / NRRL Y-17582)</name>
    <name type="common">Yeast</name>
    <dbReference type="NCBI Taxonomy" id="931890"/>
    <lineage>
        <taxon>Eukaryota</taxon>
        <taxon>Fungi</taxon>
        <taxon>Dikarya</taxon>
        <taxon>Ascomycota</taxon>
        <taxon>Saccharomycotina</taxon>
        <taxon>Saccharomycetes</taxon>
        <taxon>Saccharomycetales</taxon>
        <taxon>Saccharomycetaceae</taxon>
        <taxon>Eremothecium</taxon>
    </lineage>
</organism>
<gene>
    <name evidence="2" type="ordered locus">Ecym_4451</name>
</gene>
<reference evidence="3" key="1">
    <citation type="journal article" date="2012" name="G3 (Bethesda)">
        <title>Pichia sorbitophila, an interspecies yeast hybrid reveals early steps of genome resolution following polyploidization.</title>
        <authorList>
            <person name="Leh Louis V."/>
            <person name="Despons L."/>
            <person name="Friedrich A."/>
            <person name="Martin T."/>
            <person name="Durrens P."/>
            <person name="Casaregola S."/>
            <person name="Neuveglise C."/>
            <person name="Fairhead C."/>
            <person name="Marck C."/>
            <person name="Cruz J.A."/>
            <person name="Straub M.L."/>
            <person name="Kugler V."/>
            <person name="Sacerdot C."/>
            <person name="Uzunov Z."/>
            <person name="Thierry A."/>
            <person name="Weiss S."/>
            <person name="Bleykasten C."/>
            <person name="De Montigny J."/>
            <person name="Jacques N."/>
            <person name="Jung P."/>
            <person name="Lemaire M."/>
            <person name="Mallet S."/>
            <person name="Morel G."/>
            <person name="Richard G.F."/>
            <person name="Sarkar A."/>
            <person name="Savel G."/>
            <person name="Schacherer J."/>
            <person name="Seret M.L."/>
            <person name="Talla E."/>
            <person name="Samson G."/>
            <person name="Jubin C."/>
            <person name="Poulain J."/>
            <person name="Vacherie B."/>
            <person name="Barbe V."/>
            <person name="Pelletier E."/>
            <person name="Sherman D.J."/>
            <person name="Westhof E."/>
            <person name="Weissenbach J."/>
            <person name="Baret P.V."/>
            <person name="Wincker P."/>
            <person name="Gaillardin C."/>
            <person name="Dujon B."/>
            <person name="Souciet J.L."/>
        </authorList>
    </citation>
    <scope>NUCLEOTIDE SEQUENCE [LARGE SCALE GENOMIC DNA]</scope>
    <source>
        <strain evidence="3">CBS 270.75 / DBVPG 7215 / KCTC 17166 / NRRL Y-17582</strain>
    </source>
</reference>
<dbReference type="InParanoid" id="G8JTZ3"/>
<evidence type="ECO:0000313" key="2">
    <source>
        <dbReference type="EMBL" id="AET39496.1"/>
    </source>
</evidence>
<dbReference type="RefSeq" id="XP_003646313.1">
    <property type="nucleotide sequence ID" value="XM_003646265.1"/>
</dbReference>
<dbReference type="KEGG" id="erc:Ecym_4451"/>
<dbReference type="Proteomes" id="UP000006790">
    <property type="component" value="Chromosome 4"/>
</dbReference>
<evidence type="ECO:0000256" key="1">
    <source>
        <dbReference type="SAM" id="Phobius"/>
    </source>
</evidence>
<sequence length="279" mass="31775">MDVAAYKRTHRSMVRRKFREKLVEHLGLLGYAVIVIGYMKYGGSIIVFFMRCMLQSALVTPFPNHEQRMRGFSIAGTVRGFPAMPGNTNPNPVVSQDERMQAQDLQDIATEFFLKIQWVLFHAVFTFNWLVILSWIIWPTDYQAMLGFYKYDKHSDLANAPSPFNNDNYLIQGEWRGTWFMEFIGEAIPSSNKKGNLMAICYQFMILISQFGLYMLSCIYFSPLRGNQLSENDEDACNDGDGYDGSITIVTVDPVEAVRVVHGITIDSQGHEESPSAMV</sequence>
<feature type="transmembrane region" description="Helical" evidence="1">
    <location>
        <begin position="197"/>
        <end position="221"/>
    </location>
</feature>
<dbReference type="GeneID" id="11470093"/>
<keyword evidence="1" id="KW-0472">Membrane</keyword>
<keyword evidence="1" id="KW-1133">Transmembrane helix</keyword>
<keyword evidence="3" id="KW-1185">Reference proteome</keyword>
<keyword evidence="1" id="KW-0812">Transmembrane</keyword>